<dbReference type="GO" id="GO:0005524">
    <property type="term" value="F:ATP binding"/>
    <property type="evidence" value="ECO:0007669"/>
    <property type="project" value="UniProtKB-KW"/>
</dbReference>
<dbReference type="Gene3D" id="3.40.50.300">
    <property type="entry name" value="P-loop containing nucleotide triphosphate hydrolases"/>
    <property type="match status" value="2"/>
</dbReference>
<proteinExistence type="predicted"/>
<dbReference type="PROSITE" id="PS00211">
    <property type="entry name" value="ABC_TRANSPORTER_1"/>
    <property type="match status" value="1"/>
</dbReference>
<name>A0A3B0T424_9ZZZZ</name>
<dbReference type="PROSITE" id="PS50893">
    <property type="entry name" value="ABC_TRANSPORTER_2"/>
    <property type="match status" value="1"/>
</dbReference>
<protein>
    <recommendedName>
        <fullName evidence="3">ABC transporter domain-containing protein</fullName>
    </recommendedName>
</protein>
<dbReference type="CDD" id="cd03215">
    <property type="entry name" value="ABC_Carb_Monos_II"/>
    <property type="match status" value="1"/>
</dbReference>
<evidence type="ECO:0000256" key="2">
    <source>
        <dbReference type="ARBA" id="ARBA00022840"/>
    </source>
</evidence>
<dbReference type="InterPro" id="IPR027417">
    <property type="entry name" value="P-loop_NTPase"/>
</dbReference>
<dbReference type="InterPro" id="IPR017871">
    <property type="entry name" value="ABC_transporter-like_CS"/>
</dbReference>
<dbReference type="GO" id="GO:0016887">
    <property type="term" value="F:ATP hydrolysis activity"/>
    <property type="evidence" value="ECO:0007669"/>
    <property type="project" value="InterPro"/>
</dbReference>
<dbReference type="Pfam" id="PF00005">
    <property type="entry name" value="ABC_tran"/>
    <property type="match status" value="2"/>
</dbReference>
<organism evidence="4">
    <name type="scientific">hydrothermal vent metagenome</name>
    <dbReference type="NCBI Taxonomy" id="652676"/>
    <lineage>
        <taxon>unclassified sequences</taxon>
        <taxon>metagenomes</taxon>
        <taxon>ecological metagenomes</taxon>
    </lineage>
</organism>
<evidence type="ECO:0000313" key="4">
    <source>
        <dbReference type="EMBL" id="VAW01686.1"/>
    </source>
</evidence>
<feature type="non-terminal residue" evidence="4">
    <location>
        <position position="1"/>
    </location>
</feature>
<dbReference type="AlphaFoldDB" id="A0A3B0T424"/>
<sequence>QHFRLVSNLTVAENLALGHHDQGIRLDQKELAGAAAALGEKYDLAVDPTARIWQLSVGEQQRVEILKLLYRDAKILILDEPTAVLTPQEGQALFKTMRQLAGEGRSIIFVSHKLDEVKQVSDRVTVLRDGKTVGGVATKDADARELARMMVGRDLELPTREASGEPGEVMFQVSDVRVLSDRGLEAVRGVSLEVRSGEIVGIAGVSGNGQRELAQGLVGLRRLMGGKVDIDGEDVTGDTVLERIDKGLAYVPQSRLGMGLAPGLTTEENLALKAFRRPPYSRGRTLVASAFRDEGARQIQQYDIRGVRPGLPIRLLSGGNLQKALLAREVELEPKVLILRSPTRGLDVGATEAVRNQILAEGARGAAVLLISEDLDELMALADRLLVIFEGEIVGEMPTEEATSERLGLLMAGQRAQESA</sequence>
<dbReference type="EMBL" id="UOEI01000306">
    <property type="protein sequence ID" value="VAW01686.1"/>
    <property type="molecule type" value="Genomic_DNA"/>
</dbReference>
<evidence type="ECO:0000256" key="1">
    <source>
        <dbReference type="ARBA" id="ARBA00022741"/>
    </source>
</evidence>
<accession>A0A3B0T424</accession>
<gene>
    <name evidence="4" type="ORF">MNBD_ACTINO01-1686</name>
</gene>
<dbReference type="PANTHER" id="PTHR43790">
    <property type="entry name" value="CARBOHYDRATE TRANSPORT ATP-BINDING PROTEIN MG119-RELATED"/>
    <property type="match status" value="1"/>
</dbReference>
<keyword evidence="2" id="KW-0067">ATP-binding</keyword>
<feature type="domain" description="ABC transporter" evidence="3">
    <location>
        <begin position="171"/>
        <end position="415"/>
    </location>
</feature>
<evidence type="ECO:0000259" key="3">
    <source>
        <dbReference type="PROSITE" id="PS50893"/>
    </source>
</evidence>
<reference evidence="4" key="1">
    <citation type="submission" date="2018-06" db="EMBL/GenBank/DDBJ databases">
        <authorList>
            <person name="Zhirakovskaya E."/>
        </authorList>
    </citation>
    <scope>NUCLEOTIDE SEQUENCE</scope>
</reference>
<keyword evidence="1" id="KW-0547">Nucleotide-binding</keyword>
<dbReference type="SUPFAM" id="SSF52540">
    <property type="entry name" value="P-loop containing nucleoside triphosphate hydrolases"/>
    <property type="match status" value="2"/>
</dbReference>
<dbReference type="PANTHER" id="PTHR43790:SF4">
    <property type="entry name" value="GUANOSINE IMPORT ATP-BINDING PROTEIN NUPO"/>
    <property type="match status" value="1"/>
</dbReference>
<dbReference type="InterPro" id="IPR003439">
    <property type="entry name" value="ABC_transporter-like_ATP-bd"/>
</dbReference>
<dbReference type="InterPro" id="IPR050107">
    <property type="entry name" value="ABC_carbohydrate_import_ATPase"/>
</dbReference>